<sequence>MKRLATVVLALACAAIPAAVCAMPWSGPGSFSGGQGTSVPVSALAMPSRWIDTSRMHISTELSFGTGWSGASSGLQVTRLSYQFKSPLQMSVSLGNAFGGGGNLNSGFFLEGLNLHYQPLRSLSINVSYQDVRSPLQYGNMRGAWLDPWYSPVGRRSFGE</sequence>
<protein>
    <submittedName>
        <fullName evidence="2">Uncharacterized protein</fullName>
    </submittedName>
</protein>
<dbReference type="AlphaFoldDB" id="A0A849SF84"/>
<gene>
    <name evidence="2" type="ORF">HOP12_03125</name>
</gene>
<comment type="caution">
    <text evidence="2">The sequence shown here is derived from an EMBL/GenBank/DDBJ whole genome shotgun (WGS) entry which is preliminary data.</text>
</comment>
<evidence type="ECO:0000256" key="1">
    <source>
        <dbReference type="SAM" id="SignalP"/>
    </source>
</evidence>
<accession>A0A849SF84</accession>
<evidence type="ECO:0000313" key="2">
    <source>
        <dbReference type="EMBL" id="NOT33141.1"/>
    </source>
</evidence>
<reference evidence="2 3" key="1">
    <citation type="submission" date="2020-04" db="EMBL/GenBank/DDBJ databases">
        <title>Metagenomic profiling of ammonia- and methane-oxidizing microorganisms in a Dutch drinking water treatment plant.</title>
        <authorList>
            <person name="Poghosyan L."/>
            <person name="Leucker S."/>
        </authorList>
    </citation>
    <scope>NUCLEOTIDE SEQUENCE [LARGE SCALE GENOMIC DNA]</scope>
    <source>
        <strain evidence="2">S-RSF-IL-03</strain>
    </source>
</reference>
<dbReference type="Proteomes" id="UP000580839">
    <property type="component" value="Unassembled WGS sequence"/>
</dbReference>
<dbReference type="EMBL" id="JABFRW010000030">
    <property type="protein sequence ID" value="NOT33141.1"/>
    <property type="molecule type" value="Genomic_DNA"/>
</dbReference>
<keyword evidence="1" id="KW-0732">Signal</keyword>
<evidence type="ECO:0000313" key="3">
    <source>
        <dbReference type="Proteomes" id="UP000580839"/>
    </source>
</evidence>
<proteinExistence type="predicted"/>
<feature type="signal peptide" evidence="1">
    <location>
        <begin position="1"/>
        <end position="22"/>
    </location>
</feature>
<organism evidence="2 3">
    <name type="scientific">Eiseniibacteriota bacterium</name>
    <dbReference type="NCBI Taxonomy" id="2212470"/>
    <lineage>
        <taxon>Bacteria</taxon>
        <taxon>Candidatus Eiseniibacteriota</taxon>
    </lineage>
</organism>
<name>A0A849SF84_UNCEI</name>
<feature type="chain" id="PRO_5032320883" evidence="1">
    <location>
        <begin position="23"/>
        <end position="160"/>
    </location>
</feature>